<dbReference type="InterPro" id="IPR004776">
    <property type="entry name" value="Mem_transp_PIN-like"/>
</dbReference>
<protein>
    <submittedName>
        <fullName evidence="9">Transporter</fullName>
    </submittedName>
</protein>
<dbReference type="PANTHER" id="PTHR36838:SF1">
    <property type="entry name" value="SLR1864 PROTEIN"/>
    <property type="match status" value="1"/>
</dbReference>
<name>A0A391P9Q6_9FIRM</name>
<feature type="transmembrane region" description="Helical" evidence="8">
    <location>
        <begin position="302"/>
        <end position="324"/>
    </location>
</feature>
<reference evidence="10" key="1">
    <citation type="submission" date="2018-09" db="EMBL/GenBank/DDBJ databases">
        <title>Draft Genome Sequence of Mediterraneibacter sp. KCTC 15684.</title>
        <authorList>
            <person name="Kim J.S."/>
            <person name="Han K.I."/>
            <person name="Suh M.K."/>
            <person name="Lee K.C."/>
            <person name="Eom M.K."/>
            <person name="Lee J.H."/>
            <person name="Park S.H."/>
            <person name="Kang S.W."/>
            <person name="Park J.E."/>
            <person name="Oh B.S."/>
            <person name="Yu S.Y."/>
            <person name="Choi S.H."/>
            <person name="Lee D.H."/>
            <person name="Yoon H."/>
            <person name="Kim B."/>
            <person name="Yang S.J."/>
            <person name="Lee J.S."/>
        </authorList>
    </citation>
    <scope>NUCLEOTIDE SEQUENCE [LARGE SCALE GENOMIC DNA]</scope>
    <source>
        <strain evidence="10">KCTC 15684</strain>
    </source>
</reference>
<gene>
    <name evidence="9" type="ORF">KGMB01110_21240</name>
</gene>
<feature type="transmembrane region" description="Helical" evidence="8">
    <location>
        <begin position="147"/>
        <end position="168"/>
    </location>
</feature>
<evidence type="ECO:0000256" key="8">
    <source>
        <dbReference type="SAM" id="Phobius"/>
    </source>
</evidence>
<keyword evidence="10" id="KW-1185">Reference proteome</keyword>
<dbReference type="GO" id="GO:0005886">
    <property type="term" value="C:plasma membrane"/>
    <property type="evidence" value="ECO:0007669"/>
    <property type="project" value="UniProtKB-SubCell"/>
</dbReference>
<evidence type="ECO:0000256" key="1">
    <source>
        <dbReference type="ARBA" id="ARBA00004651"/>
    </source>
</evidence>
<feature type="transmembrane region" description="Helical" evidence="8">
    <location>
        <begin position="28"/>
        <end position="45"/>
    </location>
</feature>
<feature type="transmembrane region" description="Helical" evidence="8">
    <location>
        <begin position="180"/>
        <end position="200"/>
    </location>
</feature>
<evidence type="ECO:0000256" key="2">
    <source>
        <dbReference type="ARBA" id="ARBA00010145"/>
    </source>
</evidence>
<evidence type="ECO:0000256" key="7">
    <source>
        <dbReference type="ARBA" id="ARBA00023136"/>
    </source>
</evidence>
<evidence type="ECO:0000256" key="6">
    <source>
        <dbReference type="ARBA" id="ARBA00022989"/>
    </source>
</evidence>
<keyword evidence="4" id="KW-1003">Cell membrane</keyword>
<dbReference type="Proteomes" id="UP000265643">
    <property type="component" value="Unassembled WGS sequence"/>
</dbReference>
<evidence type="ECO:0000256" key="4">
    <source>
        <dbReference type="ARBA" id="ARBA00022475"/>
    </source>
</evidence>
<comment type="similarity">
    <text evidence="2">Belongs to the auxin efflux carrier (TC 2.A.69) family.</text>
</comment>
<dbReference type="AlphaFoldDB" id="A0A391P9Q6"/>
<feature type="transmembrane region" description="Helical" evidence="8">
    <location>
        <begin position="57"/>
        <end position="75"/>
    </location>
</feature>
<accession>A0A391P9Q6</accession>
<evidence type="ECO:0000313" key="9">
    <source>
        <dbReference type="EMBL" id="GCA67688.1"/>
    </source>
</evidence>
<sequence length="325" mass="36630">MYAYVAENRRNTWCIGVRHINMVLENMINMQLMMFLLVALGFWVRKRKIIGGTARKQFVDFCLYITLPFNIFHSFQLKWEQSMLLSFLEILLMSVGYNLISIGVSYASYRKIHGSRKSPLRYGTIVSNGGFLGNPVIEGIYGSQGVFYASVFMLPVRIVMWTIGSSCYMNGKEKHLFKKVMTHPCIVSIYLGMLVMIAGIEFPTCIANTIEKVSNCNTPISMMLVGMMLAEMDMKRVKTLLDKTLVYYVFMRLIGIGAILYGVTFLLPVDPLLKGVTVIIAGMPTPITTALLASKYDGDEDYATAMIFVTTILSLVTLPLWCLIL</sequence>
<dbReference type="EMBL" id="BHGK01000001">
    <property type="protein sequence ID" value="GCA67688.1"/>
    <property type="molecule type" value="Genomic_DNA"/>
</dbReference>
<keyword evidence="5 8" id="KW-0812">Transmembrane</keyword>
<evidence type="ECO:0000256" key="3">
    <source>
        <dbReference type="ARBA" id="ARBA00022448"/>
    </source>
</evidence>
<dbReference type="Pfam" id="PF03547">
    <property type="entry name" value="Mem_trans"/>
    <property type="match status" value="1"/>
</dbReference>
<feature type="transmembrane region" description="Helical" evidence="8">
    <location>
        <begin position="244"/>
        <end position="267"/>
    </location>
</feature>
<comment type="caution">
    <text evidence="9">The sequence shown here is derived from an EMBL/GenBank/DDBJ whole genome shotgun (WGS) entry which is preliminary data.</text>
</comment>
<dbReference type="GO" id="GO:0055085">
    <property type="term" value="P:transmembrane transport"/>
    <property type="evidence" value="ECO:0007669"/>
    <property type="project" value="InterPro"/>
</dbReference>
<feature type="transmembrane region" description="Helical" evidence="8">
    <location>
        <begin position="87"/>
        <end position="108"/>
    </location>
</feature>
<organism evidence="9 10">
    <name type="scientific">Mediterraneibacter butyricigenes</name>
    <dbReference type="NCBI Taxonomy" id="2316025"/>
    <lineage>
        <taxon>Bacteria</taxon>
        <taxon>Bacillati</taxon>
        <taxon>Bacillota</taxon>
        <taxon>Clostridia</taxon>
        <taxon>Lachnospirales</taxon>
        <taxon>Lachnospiraceae</taxon>
        <taxon>Mediterraneibacter</taxon>
    </lineage>
</organism>
<proteinExistence type="inferred from homology"/>
<keyword evidence="3" id="KW-0813">Transport</keyword>
<dbReference type="Gene3D" id="1.20.1530.20">
    <property type="match status" value="1"/>
</dbReference>
<keyword evidence="7 8" id="KW-0472">Membrane</keyword>
<comment type="subcellular location">
    <subcellularLocation>
        <location evidence="1">Cell membrane</location>
        <topology evidence="1">Multi-pass membrane protein</topology>
    </subcellularLocation>
</comment>
<dbReference type="PANTHER" id="PTHR36838">
    <property type="entry name" value="AUXIN EFFLUX CARRIER FAMILY PROTEIN"/>
    <property type="match status" value="1"/>
</dbReference>
<dbReference type="InterPro" id="IPR038770">
    <property type="entry name" value="Na+/solute_symporter_sf"/>
</dbReference>
<evidence type="ECO:0000313" key="10">
    <source>
        <dbReference type="Proteomes" id="UP000265643"/>
    </source>
</evidence>
<evidence type="ECO:0000256" key="5">
    <source>
        <dbReference type="ARBA" id="ARBA00022692"/>
    </source>
</evidence>
<keyword evidence="6 8" id="KW-1133">Transmembrane helix</keyword>